<evidence type="ECO:0000256" key="1">
    <source>
        <dbReference type="SAM" id="MobiDB-lite"/>
    </source>
</evidence>
<proteinExistence type="predicted"/>
<feature type="region of interest" description="Disordered" evidence="1">
    <location>
        <begin position="27"/>
        <end position="48"/>
    </location>
</feature>
<protein>
    <submittedName>
        <fullName evidence="2">Uncharacterized protein</fullName>
    </submittedName>
</protein>
<dbReference type="AlphaFoldDB" id="M8BQJ4"/>
<sequence length="129" mass="14335">MADGYPVERSASFIPFPLLANEGRRSAQQKARTVAATTKKTPNSRIPKYPSLPSQLLCQVQTSPCMYVHTVHLQVQADKDADEVYAHMTLQPVNSVRLSHLIRRSCQFQETDVFPIPCLGSYAKSKASS</sequence>
<feature type="compositionally biased region" description="Low complexity" evidence="1">
    <location>
        <begin position="28"/>
        <end position="41"/>
    </location>
</feature>
<evidence type="ECO:0000313" key="2">
    <source>
        <dbReference type="EnsemblPlants" id="EMT24098"/>
    </source>
</evidence>
<reference evidence="2" key="1">
    <citation type="submission" date="2015-06" db="UniProtKB">
        <authorList>
            <consortium name="EnsemblPlants"/>
        </authorList>
    </citation>
    <scope>IDENTIFICATION</scope>
</reference>
<accession>M8BQJ4</accession>
<name>M8BQJ4_AEGTA</name>
<organism evidence="2">
    <name type="scientific">Aegilops tauschii</name>
    <name type="common">Tausch's goatgrass</name>
    <name type="synonym">Aegilops squarrosa</name>
    <dbReference type="NCBI Taxonomy" id="37682"/>
    <lineage>
        <taxon>Eukaryota</taxon>
        <taxon>Viridiplantae</taxon>
        <taxon>Streptophyta</taxon>
        <taxon>Embryophyta</taxon>
        <taxon>Tracheophyta</taxon>
        <taxon>Spermatophyta</taxon>
        <taxon>Magnoliopsida</taxon>
        <taxon>Liliopsida</taxon>
        <taxon>Poales</taxon>
        <taxon>Poaceae</taxon>
        <taxon>BOP clade</taxon>
        <taxon>Pooideae</taxon>
        <taxon>Triticodae</taxon>
        <taxon>Triticeae</taxon>
        <taxon>Triticinae</taxon>
        <taxon>Aegilops</taxon>
    </lineage>
</organism>
<dbReference type="EnsemblPlants" id="EMT24098">
    <property type="protein sequence ID" value="EMT24098"/>
    <property type="gene ID" value="F775_24107"/>
</dbReference>